<dbReference type="EMBL" id="DF238808">
    <property type="protein sequence ID" value="GAC97269.1"/>
    <property type="molecule type" value="Genomic_DNA"/>
</dbReference>
<name>R9P7F7_PSEHS</name>
<feature type="compositionally biased region" description="Basic and acidic residues" evidence="1">
    <location>
        <begin position="1"/>
        <end position="10"/>
    </location>
</feature>
<feature type="region of interest" description="Disordered" evidence="1">
    <location>
        <begin position="1"/>
        <end position="28"/>
    </location>
</feature>
<evidence type="ECO:0000313" key="3">
    <source>
        <dbReference type="Proteomes" id="UP000014071"/>
    </source>
</evidence>
<sequence>MSENQRHVDLRIGGTAPPDTHAPDRSPIRTTTTWRWLAITNHTLAALTASLPKTYRIHDIEKRQETM</sequence>
<protein>
    <submittedName>
        <fullName evidence="2">Uncharacterized protein</fullName>
    </submittedName>
</protein>
<dbReference type="Proteomes" id="UP000014071">
    <property type="component" value="Unassembled WGS sequence"/>
</dbReference>
<dbReference type="RefSeq" id="XP_012190856.1">
    <property type="nucleotide sequence ID" value="XM_012335466.1"/>
</dbReference>
<reference evidence="3" key="1">
    <citation type="journal article" date="2013" name="Genome Announc.">
        <title>Draft genome sequence of the basidiomycetous yeast-like fungus Pseudozyma hubeiensis SY62, which produces an abundant amount of the biosurfactant mannosylerythritol lipids.</title>
        <authorList>
            <person name="Konishi M."/>
            <person name="Hatada Y."/>
            <person name="Horiuchi J."/>
        </authorList>
    </citation>
    <scope>NUCLEOTIDE SEQUENCE [LARGE SCALE GENOMIC DNA]</scope>
    <source>
        <strain evidence="3">SY62</strain>
    </source>
</reference>
<evidence type="ECO:0000256" key="1">
    <source>
        <dbReference type="SAM" id="MobiDB-lite"/>
    </source>
</evidence>
<evidence type="ECO:0000313" key="2">
    <source>
        <dbReference type="EMBL" id="GAC97269.1"/>
    </source>
</evidence>
<keyword evidence="3" id="KW-1185">Reference proteome</keyword>
<dbReference type="GeneID" id="24110135"/>
<dbReference type="HOGENOM" id="CLU_2813496_0_0_1"/>
<dbReference type="AlphaFoldDB" id="R9P7F7"/>
<organism evidence="2 3">
    <name type="scientific">Pseudozyma hubeiensis (strain SY62)</name>
    <name type="common">Yeast</name>
    <dbReference type="NCBI Taxonomy" id="1305764"/>
    <lineage>
        <taxon>Eukaryota</taxon>
        <taxon>Fungi</taxon>
        <taxon>Dikarya</taxon>
        <taxon>Basidiomycota</taxon>
        <taxon>Ustilaginomycotina</taxon>
        <taxon>Ustilaginomycetes</taxon>
        <taxon>Ustilaginales</taxon>
        <taxon>Ustilaginaceae</taxon>
        <taxon>Pseudozyma</taxon>
    </lineage>
</organism>
<gene>
    <name evidence="2" type="ORF">PHSY_004854</name>
</gene>
<accession>R9P7F7</accession>
<proteinExistence type="predicted"/>